<feature type="domain" description="Ribonuclease A-domain" evidence="2">
    <location>
        <begin position="34"/>
        <end position="132"/>
    </location>
</feature>
<dbReference type="InterPro" id="IPR023412">
    <property type="entry name" value="RNaseA_domain"/>
</dbReference>
<keyword evidence="4" id="KW-1185">Reference proteome</keyword>
<dbReference type="InterPro" id="IPR042402">
    <property type="entry name" value="EDDM3A/EDDM3B"/>
</dbReference>
<dbReference type="Ensembl" id="ENSPEMT00000018909.2">
    <property type="protein sequence ID" value="ENSPEMP00000014635.1"/>
    <property type="gene ID" value="ENSPEMG00000014380.2"/>
</dbReference>
<keyword evidence="1" id="KW-0732">Signal</keyword>
<feature type="chain" id="PRO_5034831688" description="Ribonuclease A-domain domain-containing protein" evidence="1">
    <location>
        <begin position="30"/>
        <end position="150"/>
    </location>
</feature>
<reference evidence="3" key="2">
    <citation type="submission" date="2025-08" db="UniProtKB">
        <authorList>
            <consortium name="Ensembl"/>
        </authorList>
    </citation>
    <scope>IDENTIFICATION</scope>
</reference>
<dbReference type="SUPFAM" id="SSF54076">
    <property type="entry name" value="RNase A-like"/>
    <property type="match status" value="1"/>
</dbReference>
<reference evidence="3" key="3">
    <citation type="submission" date="2025-09" db="UniProtKB">
        <authorList>
            <consortium name="Ensembl"/>
        </authorList>
    </citation>
    <scope>IDENTIFICATION</scope>
</reference>
<dbReference type="InterPro" id="IPR036816">
    <property type="entry name" value="RNaseA-like_dom_sf"/>
</dbReference>
<accession>A0A8C8TLE0</accession>
<gene>
    <name evidence="3" type="primary">Eddm3b</name>
</gene>
<name>A0A8C8TLE0_PERMB</name>
<reference evidence="3 4" key="1">
    <citation type="submission" date="2018-10" db="EMBL/GenBank/DDBJ databases">
        <title>Improved assembly of the deer mouse Peromyscus maniculatus genome.</title>
        <authorList>
            <person name="Lassance J.-M."/>
            <person name="Hoekstra H.E."/>
        </authorList>
    </citation>
    <scope>NUCLEOTIDE SEQUENCE [LARGE SCALE GENOMIC DNA]</scope>
</reference>
<organism evidence="3 4">
    <name type="scientific">Peromyscus maniculatus bairdii</name>
    <name type="common">Prairie deer mouse</name>
    <dbReference type="NCBI Taxonomy" id="230844"/>
    <lineage>
        <taxon>Eukaryota</taxon>
        <taxon>Metazoa</taxon>
        <taxon>Chordata</taxon>
        <taxon>Craniata</taxon>
        <taxon>Vertebrata</taxon>
        <taxon>Euteleostomi</taxon>
        <taxon>Mammalia</taxon>
        <taxon>Eutheria</taxon>
        <taxon>Euarchontoglires</taxon>
        <taxon>Glires</taxon>
        <taxon>Rodentia</taxon>
        <taxon>Myomorpha</taxon>
        <taxon>Muroidea</taxon>
        <taxon>Cricetidae</taxon>
        <taxon>Neotominae</taxon>
        <taxon>Peromyscus</taxon>
    </lineage>
</organism>
<sequence length="150" mass="17737">VALVPAMASSLKSWGTLLLLLGLRYSLLAQSTSRRAFMEYHHLNPNRAFSAYRCDELMTDKGLKPKISHLFVHMSWYRVEHVCISNNFKDRYKNSYVWAQMPIKVLQCHWDNYISRYIETRSYNYVLFHCNAHGHVDSIEDMKMLEPIFD</sequence>
<dbReference type="GeneTree" id="ENSGT00390000004706"/>
<dbReference type="Proteomes" id="UP000694547">
    <property type="component" value="Chromosome 9"/>
</dbReference>
<evidence type="ECO:0000256" key="1">
    <source>
        <dbReference type="SAM" id="SignalP"/>
    </source>
</evidence>
<feature type="signal peptide" evidence="1">
    <location>
        <begin position="1"/>
        <end position="29"/>
    </location>
</feature>
<dbReference type="PANTHER" id="PTHR16788:SF0">
    <property type="entry name" value="EPIDIDYMAL SECRETORY PROTEIN E3-BETA"/>
    <property type="match status" value="1"/>
</dbReference>
<evidence type="ECO:0000313" key="4">
    <source>
        <dbReference type="Proteomes" id="UP000694547"/>
    </source>
</evidence>
<proteinExistence type="predicted"/>
<evidence type="ECO:0000259" key="2">
    <source>
        <dbReference type="Pfam" id="PF00074"/>
    </source>
</evidence>
<dbReference type="Gene3D" id="3.10.130.10">
    <property type="entry name" value="Ribonuclease A-like domain"/>
    <property type="match status" value="1"/>
</dbReference>
<evidence type="ECO:0000313" key="3">
    <source>
        <dbReference type="Ensembl" id="ENSPEMP00000014635.1"/>
    </source>
</evidence>
<protein>
    <recommendedName>
        <fullName evidence="2">Ribonuclease A-domain domain-containing protein</fullName>
    </recommendedName>
</protein>
<dbReference type="PANTHER" id="PTHR16788">
    <property type="entry name" value="EPIDIDYMAL SECRETORY PROTEIN E3 ALPHA"/>
    <property type="match status" value="1"/>
</dbReference>
<dbReference type="Pfam" id="PF00074">
    <property type="entry name" value="RnaseA"/>
    <property type="match status" value="1"/>
</dbReference>
<dbReference type="AlphaFoldDB" id="A0A8C8TLE0"/>